<evidence type="ECO:0000313" key="6">
    <source>
        <dbReference type="EMBL" id="SHK28964.1"/>
    </source>
</evidence>
<dbReference type="PANTHER" id="PTHR35005">
    <property type="entry name" value="3-DEHYDRO-SCYLLO-INOSOSE HYDROLASE"/>
    <property type="match status" value="1"/>
</dbReference>
<dbReference type="RefSeq" id="WP_007982057.1">
    <property type="nucleotide sequence ID" value="NZ_AEMG01000019.1"/>
</dbReference>
<dbReference type="Pfam" id="PF02633">
    <property type="entry name" value="Creatininase"/>
    <property type="match status" value="1"/>
</dbReference>
<reference evidence="6" key="2">
    <citation type="submission" date="2016-11" db="EMBL/GenBank/DDBJ databases">
        <authorList>
            <person name="Jaros S."/>
            <person name="Januszkiewicz K."/>
            <person name="Wedrychowicz H."/>
        </authorList>
    </citation>
    <scope>NUCLEOTIDE SEQUENCE [LARGE SCALE GENOMIC DNA]</scope>
    <source>
        <strain evidence="6">DX253</strain>
    </source>
</reference>
<organism evidence="5 7">
    <name type="scientific">Haladaptatus paucihalophilus DX253</name>
    <dbReference type="NCBI Taxonomy" id="797209"/>
    <lineage>
        <taxon>Archaea</taxon>
        <taxon>Methanobacteriati</taxon>
        <taxon>Methanobacteriota</taxon>
        <taxon>Stenosarchaea group</taxon>
        <taxon>Halobacteria</taxon>
        <taxon>Halobacteriales</taxon>
        <taxon>Haladaptataceae</taxon>
        <taxon>Haladaptatus</taxon>
    </lineage>
</organism>
<evidence type="ECO:0000256" key="3">
    <source>
        <dbReference type="ARBA" id="ARBA00022801"/>
    </source>
</evidence>
<dbReference type="Proteomes" id="UP000184203">
    <property type="component" value="Unassembled WGS sequence"/>
</dbReference>
<comment type="cofactor">
    <cofactor evidence="1">
        <name>Zn(2+)</name>
        <dbReference type="ChEBI" id="CHEBI:29105"/>
    </cofactor>
</comment>
<proteinExistence type="predicted"/>
<dbReference type="GO" id="GO:0009231">
    <property type="term" value="P:riboflavin biosynthetic process"/>
    <property type="evidence" value="ECO:0007669"/>
    <property type="project" value="TreeGrafter"/>
</dbReference>
<gene>
    <name evidence="6" type="ORF">SAMN05444342_1215</name>
    <name evidence="5" type="ORF">ZOD2009_17693</name>
</gene>
<evidence type="ECO:0000313" key="5">
    <source>
        <dbReference type="EMBL" id="EFW91003.1"/>
    </source>
</evidence>
<dbReference type="eggNOG" id="arCOG04536">
    <property type="taxonomic scope" value="Archaea"/>
</dbReference>
<dbReference type="Gene3D" id="3.40.50.10310">
    <property type="entry name" value="Creatininase"/>
    <property type="match status" value="1"/>
</dbReference>
<evidence type="ECO:0000256" key="2">
    <source>
        <dbReference type="ARBA" id="ARBA00022723"/>
    </source>
</evidence>
<dbReference type="OrthoDB" id="46121at2157"/>
<dbReference type="AlphaFoldDB" id="E7QXK0"/>
<accession>E7QXK0</accession>
<keyword evidence="8" id="KW-1185">Reference proteome</keyword>
<keyword evidence="2" id="KW-0479">Metal-binding</keyword>
<keyword evidence="3 6" id="KW-0378">Hydrolase</keyword>
<dbReference type="SUPFAM" id="SSF102215">
    <property type="entry name" value="Creatininase"/>
    <property type="match status" value="1"/>
</dbReference>
<evidence type="ECO:0000313" key="8">
    <source>
        <dbReference type="Proteomes" id="UP000184203"/>
    </source>
</evidence>
<dbReference type="STRING" id="797209.GCA_000376445_02905"/>
<name>E7QXK0_HALPU</name>
<keyword evidence="4" id="KW-0862">Zinc</keyword>
<evidence type="ECO:0000256" key="4">
    <source>
        <dbReference type="ARBA" id="ARBA00022833"/>
    </source>
</evidence>
<dbReference type="PANTHER" id="PTHR35005:SF1">
    <property type="entry name" value="2-AMINO-5-FORMYLAMINO-6-RIBOSYLAMINOPYRIMIDIN-4(3H)-ONE 5'-MONOPHOSPHATE DEFORMYLASE"/>
    <property type="match status" value="1"/>
</dbReference>
<reference evidence="8" key="3">
    <citation type="submission" date="2016-11" db="EMBL/GenBank/DDBJ databases">
        <authorList>
            <person name="Varghese N."/>
            <person name="Submissions S."/>
        </authorList>
    </citation>
    <scope>NUCLEOTIDE SEQUENCE [LARGE SCALE GENOMIC DNA]</scope>
    <source>
        <strain evidence="8">DX253</strain>
    </source>
</reference>
<dbReference type="GO" id="GO:0016811">
    <property type="term" value="F:hydrolase activity, acting on carbon-nitrogen (but not peptide) bonds, in linear amides"/>
    <property type="evidence" value="ECO:0007669"/>
    <property type="project" value="TreeGrafter"/>
</dbReference>
<sequence>MTVRLDYEPYDLGGMTWEDAEEAIPDADFVVLPTGSVEQHSLHLPVTVDTLRAESLSRELVEAAPDRDLSMVRLPTLPYGYSEHHMNYAGTVTLSSDTYQRVIEDIGESIAEHGAERLAIVNCHGGNNAPLTLAADRIQRDHGVKTSLVHWTNFARDRLEERFGDEWGHAGDHETSVIELFYPDLVKTEKKEPQVRKARFEARKYTYFDDITEQGGRGDPTQSDPEFLEEVVAETTDIILSALKSDIEQE</sequence>
<evidence type="ECO:0000256" key="1">
    <source>
        <dbReference type="ARBA" id="ARBA00001947"/>
    </source>
</evidence>
<dbReference type="Proteomes" id="UP000003751">
    <property type="component" value="Unassembled WGS sequence"/>
</dbReference>
<dbReference type="PATRIC" id="fig|797209.4.peg.3467"/>
<reference evidence="5 7" key="1">
    <citation type="journal article" date="2014" name="ISME J.">
        <title>Trehalose/2-sulfotrehalose biosynthesis and glycine-betaine uptake are widely spread mechanisms for osmoadaptation in the Halobacteriales.</title>
        <authorList>
            <person name="Youssef N.H."/>
            <person name="Savage-Ashlock K.N."/>
            <person name="McCully A.L."/>
            <person name="Luedtke B."/>
            <person name="Shaw E.I."/>
            <person name="Hoff W.D."/>
            <person name="Elshahed M.S."/>
        </authorList>
    </citation>
    <scope>NUCLEOTIDE SEQUENCE [LARGE SCALE GENOMIC DNA]</scope>
    <source>
        <strain evidence="5 7">DX253</strain>
    </source>
</reference>
<protein>
    <submittedName>
        <fullName evidence="6">Creatinine amidohydrolase</fullName>
    </submittedName>
    <submittedName>
        <fullName evidence="5">Putative amidase</fullName>
    </submittedName>
</protein>
<dbReference type="InterPro" id="IPR024087">
    <property type="entry name" value="Creatininase-like_sf"/>
</dbReference>
<dbReference type="EMBL" id="FRAN01000001">
    <property type="protein sequence ID" value="SHK28964.1"/>
    <property type="molecule type" value="Genomic_DNA"/>
</dbReference>
<dbReference type="GO" id="GO:0046872">
    <property type="term" value="F:metal ion binding"/>
    <property type="evidence" value="ECO:0007669"/>
    <property type="project" value="UniProtKB-KW"/>
</dbReference>
<dbReference type="InterPro" id="IPR003785">
    <property type="entry name" value="Creatininase/forma_Hydrolase"/>
</dbReference>
<dbReference type="EMBL" id="AEMG01000019">
    <property type="protein sequence ID" value="EFW91003.1"/>
    <property type="molecule type" value="Genomic_DNA"/>
</dbReference>
<evidence type="ECO:0000313" key="7">
    <source>
        <dbReference type="Proteomes" id="UP000003751"/>
    </source>
</evidence>